<dbReference type="RefSeq" id="WP_004408753.1">
    <property type="nucleotide sequence ID" value="NZ_LK391965.1"/>
</dbReference>
<dbReference type="Gene3D" id="3.30.70.920">
    <property type="match status" value="1"/>
</dbReference>
<dbReference type="SUPFAM" id="SSF54909">
    <property type="entry name" value="Dimeric alpha+beta barrel"/>
    <property type="match status" value="1"/>
</dbReference>
<dbReference type="Pfam" id="PF01037">
    <property type="entry name" value="AsnC_trans_reg"/>
    <property type="match status" value="1"/>
</dbReference>
<dbReference type="GeneID" id="97544496"/>
<evidence type="ECO:0000259" key="4">
    <source>
        <dbReference type="PROSITE" id="PS50956"/>
    </source>
</evidence>
<dbReference type="InterPro" id="IPR036390">
    <property type="entry name" value="WH_DNA-bd_sf"/>
</dbReference>
<proteinExistence type="predicted"/>
<dbReference type="AlphaFoldDB" id="A0AAV2VVD5"/>
<dbReference type="PROSITE" id="PS50956">
    <property type="entry name" value="HTH_ASNC_2"/>
    <property type="match status" value="1"/>
</dbReference>
<evidence type="ECO:0000313" key="5">
    <source>
        <dbReference type="EMBL" id="CCO48656.1"/>
    </source>
</evidence>
<dbReference type="SMART" id="SM00344">
    <property type="entry name" value="HTH_ASNC"/>
    <property type="match status" value="1"/>
</dbReference>
<dbReference type="EMBL" id="CAOF01000150">
    <property type="protein sequence ID" value="CCO48656.1"/>
    <property type="molecule type" value="Genomic_DNA"/>
</dbReference>
<dbReference type="Proteomes" id="UP000018211">
    <property type="component" value="Unassembled WGS sequence"/>
</dbReference>
<comment type="caution">
    <text evidence="5">The sequence shown here is derived from an EMBL/GenBank/DDBJ whole genome shotgun (WGS) entry which is preliminary data.</text>
</comment>
<dbReference type="PRINTS" id="PR00033">
    <property type="entry name" value="HTHASNC"/>
</dbReference>
<protein>
    <submittedName>
        <fullName evidence="5">Transcriptional regulator</fullName>
    </submittedName>
</protein>
<dbReference type="InterPro" id="IPR000485">
    <property type="entry name" value="AsnC-type_HTH_dom"/>
</dbReference>
<accession>A0AAV2VVD5</accession>
<name>A0AAV2VVD5_9VIBR</name>
<evidence type="ECO:0000256" key="1">
    <source>
        <dbReference type="ARBA" id="ARBA00023015"/>
    </source>
</evidence>
<gene>
    <name evidence="5" type="ORF">VIBNISOn1_570046</name>
</gene>
<sequence>MDKFDKEILAILAEDGRCSVSDIAREVNLSRSAVTSRMKKLEEDGVILGYHVKIAPPESSINAYIALYFDTSRAEHSCDKYGSKVGEIPEVKWAHAISGETDMMVYIEAPSMKRLNEIRDELQALPHLKHLITHTVLTEFFNRRF</sequence>
<dbReference type="InterPro" id="IPR019888">
    <property type="entry name" value="Tscrpt_reg_AsnC-like"/>
</dbReference>
<dbReference type="SUPFAM" id="SSF46785">
    <property type="entry name" value="Winged helix' DNA-binding domain"/>
    <property type="match status" value="1"/>
</dbReference>
<dbReference type="PANTHER" id="PTHR30154:SF34">
    <property type="entry name" value="TRANSCRIPTIONAL REGULATOR AZLB"/>
    <property type="match status" value="1"/>
</dbReference>
<feature type="domain" description="HTH asnC-type" evidence="4">
    <location>
        <begin position="1"/>
        <end position="62"/>
    </location>
</feature>
<dbReference type="InterPro" id="IPR011008">
    <property type="entry name" value="Dimeric_a/b-barrel"/>
</dbReference>
<organism evidence="5 6">
    <name type="scientific">Vibrio nigripulchritudo SOn1</name>
    <dbReference type="NCBI Taxonomy" id="1238450"/>
    <lineage>
        <taxon>Bacteria</taxon>
        <taxon>Pseudomonadati</taxon>
        <taxon>Pseudomonadota</taxon>
        <taxon>Gammaproteobacteria</taxon>
        <taxon>Vibrionales</taxon>
        <taxon>Vibrionaceae</taxon>
        <taxon>Vibrio</taxon>
    </lineage>
</organism>
<dbReference type="GO" id="GO:0043565">
    <property type="term" value="F:sequence-specific DNA binding"/>
    <property type="evidence" value="ECO:0007669"/>
    <property type="project" value="InterPro"/>
</dbReference>
<evidence type="ECO:0000313" key="6">
    <source>
        <dbReference type="Proteomes" id="UP000018211"/>
    </source>
</evidence>
<dbReference type="GO" id="GO:0043200">
    <property type="term" value="P:response to amino acid"/>
    <property type="evidence" value="ECO:0007669"/>
    <property type="project" value="TreeGrafter"/>
</dbReference>
<keyword evidence="2" id="KW-0238">DNA-binding</keyword>
<dbReference type="CDD" id="cd00090">
    <property type="entry name" value="HTH_ARSR"/>
    <property type="match status" value="1"/>
</dbReference>
<evidence type="ECO:0000256" key="3">
    <source>
        <dbReference type="ARBA" id="ARBA00023163"/>
    </source>
</evidence>
<keyword evidence="1" id="KW-0805">Transcription regulation</keyword>
<keyword evidence="3" id="KW-0804">Transcription</keyword>
<dbReference type="GO" id="GO:0005829">
    <property type="term" value="C:cytosol"/>
    <property type="evidence" value="ECO:0007669"/>
    <property type="project" value="TreeGrafter"/>
</dbReference>
<evidence type="ECO:0000256" key="2">
    <source>
        <dbReference type="ARBA" id="ARBA00023125"/>
    </source>
</evidence>
<dbReference type="InterPro" id="IPR011991">
    <property type="entry name" value="ArsR-like_HTH"/>
</dbReference>
<dbReference type="PANTHER" id="PTHR30154">
    <property type="entry name" value="LEUCINE-RESPONSIVE REGULATORY PROTEIN"/>
    <property type="match status" value="1"/>
</dbReference>
<dbReference type="InterPro" id="IPR036388">
    <property type="entry name" value="WH-like_DNA-bd_sf"/>
</dbReference>
<dbReference type="Pfam" id="PF13412">
    <property type="entry name" value="HTH_24"/>
    <property type="match status" value="1"/>
</dbReference>
<dbReference type="GO" id="GO:0006355">
    <property type="term" value="P:regulation of DNA-templated transcription"/>
    <property type="evidence" value="ECO:0007669"/>
    <property type="project" value="UniProtKB-ARBA"/>
</dbReference>
<dbReference type="InterPro" id="IPR019887">
    <property type="entry name" value="Tscrpt_reg_AsnC/Lrp_C"/>
</dbReference>
<dbReference type="Gene3D" id="1.10.10.10">
    <property type="entry name" value="Winged helix-like DNA-binding domain superfamily/Winged helix DNA-binding domain"/>
    <property type="match status" value="1"/>
</dbReference>
<reference evidence="5 6" key="1">
    <citation type="journal article" date="2013" name="ISME J.">
        <title>Comparative genomics of pathogenic lineages of Vibrio nigripulchritudo identifies virulence-associated traits.</title>
        <authorList>
            <person name="Goudenege D."/>
            <person name="Labreuche Y."/>
            <person name="Krin E."/>
            <person name="Ansquer D."/>
            <person name="Mangenot S."/>
            <person name="Calteau A."/>
            <person name="Medigue C."/>
            <person name="Mazel D."/>
            <person name="Polz M.F."/>
            <person name="Le Roux F."/>
        </authorList>
    </citation>
    <scope>NUCLEOTIDE SEQUENCE [LARGE SCALE GENOMIC DNA]</scope>
    <source>
        <strain evidence="5 6">SOn1</strain>
    </source>
</reference>